<evidence type="ECO:0000313" key="1">
    <source>
        <dbReference type="EMBL" id="GAC80821.1"/>
    </source>
</evidence>
<dbReference type="eggNOG" id="ENOG5032A6F">
    <property type="taxonomic scope" value="Bacteria"/>
</dbReference>
<accession>M3TH89</accession>
<dbReference type="EMBL" id="BAOP01000022">
    <property type="protein sequence ID" value="GAC80821.1"/>
    <property type="molecule type" value="Genomic_DNA"/>
</dbReference>
<dbReference type="AlphaFoldDB" id="M3TH89"/>
<keyword evidence="2" id="KW-1185">Reference proteome</keyword>
<organism evidence="1 2">
    <name type="scientific">Gordonia malaquae NBRC 108250</name>
    <dbReference type="NCBI Taxonomy" id="1223542"/>
    <lineage>
        <taxon>Bacteria</taxon>
        <taxon>Bacillati</taxon>
        <taxon>Actinomycetota</taxon>
        <taxon>Actinomycetes</taxon>
        <taxon>Mycobacteriales</taxon>
        <taxon>Gordoniaceae</taxon>
        <taxon>Gordonia</taxon>
    </lineage>
</organism>
<evidence type="ECO:0000313" key="2">
    <source>
        <dbReference type="Proteomes" id="UP000035009"/>
    </source>
</evidence>
<name>M3TH89_GORML</name>
<protein>
    <submittedName>
        <fullName evidence="1">Uncharacterized protein</fullName>
    </submittedName>
</protein>
<dbReference type="STRING" id="410332.SAMN04488550_0616"/>
<comment type="caution">
    <text evidence="1">The sequence shown here is derived from an EMBL/GenBank/DDBJ whole genome shotgun (WGS) entry which is preliminary data.</text>
</comment>
<sequence>MTDTITDPWVQRQVAAGLVPERARTLDRADVARRYNRVHNLAPDHDDYLYSPGQAQQTARDALAFMGIDLTDGTRIVLTDGVAGRRGRAYVANVGQIEAGVEEHRLVTGETISADALIQALPWE</sequence>
<proteinExistence type="predicted"/>
<reference evidence="1 2" key="1">
    <citation type="submission" date="2013-02" db="EMBL/GenBank/DDBJ databases">
        <title>Whole genome shotgun sequence of Gordonia malaquae NBRC 108250.</title>
        <authorList>
            <person name="Yoshida I."/>
            <person name="Hosoyama A."/>
            <person name="Tsuchikane K."/>
            <person name="Ando Y."/>
            <person name="Baba S."/>
            <person name="Ohji S."/>
            <person name="Hamada M."/>
            <person name="Tamura T."/>
            <person name="Yamazoe A."/>
            <person name="Yamazaki S."/>
            <person name="Fujita N."/>
        </authorList>
    </citation>
    <scope>NUCLEOTIDE SEQUENCE [LARGE SCALE GENOMIC DNA]</scope>
    <source>
        <strain evidence="1 2">NBRC 108250</strain>
    </source>
</reference>
<dbReference type="Proteomes" id="UP000035009">
    <property type="component" value="Unassembled WGS sequence"/>
</dbReference>
<dbReference type="RefSeq" id="WP_008380113.1">
    <property type="nucleotide sequence ID" value="NZ_BAOP01000022.1"/>
</dbReference>
<gene>
    <name evidence="1" type="ORF">GM1_022_00310</name>
</gene>